<comment type="caution">
    <text evidence="20">The sequence shown here is derived from an EMBL/GenBank/DDBJ whole genome shotgun (WGS) entry which is preliminary data.</text>
</comment>
<feature type="domain" description="AAA+ ATPase" evidence="19">
    <location>
        <begin position="442"/>
        <end position="605"/>
    </location>
</feature>
<dbReference type="Pfam" id="PF03663">
    <property type="entry name" value="Glyco_hydro_76"/>
    <property type="match status" value="1"/>
</dbReference>
<evidence type="ECO:0000256" key="12">
    <source>
        <dbReference type="ARBA" id="ARBA00023204"/>
    </source>
</evidence>
<feature type="compositionally biased region" description="Polar residues" evidence="17">
    <location>
        <begin position="141"/>
        <end position="152"/>
    </location>
</feature>
<evidence type="ECO:0000313" key="20">
    <source>
        <dbReference type="EMBL" id="THW07003.1"/>
    </source>
</evidence>
<dbReference type="GO" id="GO:0003697">
    <property type="term" value="F:single-stranded DNA binding"/>
    <property type="evidence" value="ECO:0007669"/>
    <property type="project" value="UniProtKB-ARBA"/>
</dbReference>
<evidence type="ECO:0000256" key="17">
    <source>
        <dbReference type="SAM" id="MobiDB-lite"/>
    </source>
</evidence>
<dbReference type="Gene3D" id="3.40.50.300">
    <property type="entry name" value="P-loop containing nucleotide triphosphate hydrolases"/>
    <property type="match status" value="1"/>
</dbReference>
<dbReference type="SUPFAM" id="SSF52540">
    <property type="entry name" value="P-loop containing nucleoside triphosphate hydrolases"/>
    <property type="match status" value="2"/>
</dbReference>
<evidence type="ECO:0000256" key="16">
    <source>
        <dbReference type="RuleBase" id="RU363044"/>
    </source>
</evidence>
<dbReference type="PANTHER" id="PTHR47642:SF5">
    <property type="entry name" value="ATP-DEPENDENT DNA HELICASE"/>
    <property type="match status" value="1"/>
</dbReference>
<accession>A0A4S8V6Z3</accession>
<keyword evidence="13" id="KW-0413">Isomerase</keyword>
<dbReference type="InterPro" id="IPR010285">
    <property type="entry name" value="DNA_helicase_pif1-like_DEAD"/>
</dbReference>
<feature type="region of interest" description="Disordered" evidence="17">
    <location>
        <begin position="121"/>
        <end position="157"/>
    </location>
</feature>
<dbReference type="GO" id="GO:0000723">
    <property type="term" value="P:telomere maintenance"/>
    <property type="evidence" value="ECO:0007669"/>
    <property type="project" value="InterPro"/>
</dbReference>
<evidence type="ECO:0000259" key="19">
    <source>
        <dbReference type="SMART" id="SM00382"/>
    </source>
</evidence>
<gene>
    <name evidence="20" type="ORF">D6D24_09761</name>
</gene>
<evidence type="ECO:0000256" key="3">
    <source>
        <dbReference type="ARBA" id="ARBA00004604"/>
    </source>
</evidence>
<dbReference type="GO" id="GO:0005730">
    <property type="term" value="C:nucleolus"/>
    <property type="evidence" value="ECO:0007669"/>
    <property type="project" value="UniProtKB-SubCell"/>
</dbReference>
<comment type="subcellular location">
    <subcellularLocation>
        <location evidence="2">Mitochondrion</location>
    </subcellularLocation>
    <subcellularLocation>
        <location evidence="3">Nucleus</location>
        <location evidence="3">Nucleolus</location>
    </subcellularLocation>
</comment>
<dbReference type="GO" id="GO:0006310">
    <property type="term" value="P:DNA recombination"/>
    <property type="evidence" value="ECO:0007669"/>
    <property type="project" value="UniProtKB-KW"/>
</dbReference>
<dbReference type="EMBL" id="QZAJ01000722">
    <property type="protein sequence ID" value="THW07003.1"/>
    <property type="molecule type" value="Genomic_DNA"/>
</dbReference>
<keyword evidence="6 16" id="KW-0378">Hydrolase</keyword>
<keyword evidence="18" id="KW-0472">Membrane</keyword>
<evidence type="ECO:0000256" key="10">
    <source>
        <dbReference type="ARBA" id="ARBA00023128"/>
    </source>
</evidence>
<feature type="transmembrane region" description="Helical" evidence="18">
    <location>
        <begin position="12"/>
        <end position="34"/>
    </location>
</feature>
<dbReference type="FunFam" id="3.40.50.300:FF:001226">
    <property type="entry name" value="ATP-dependent DNA helicase PIF1"/>
    <property type="match status" value="1"/>
</dbReference>
<comment type="cofactor">
    <cofactor evidence="1 16">
        <name>Mg(2+)</name>
        <dbReference type="ChEBI" id="CHEBI:18420"/>
    </cofactor>
</comment>
<dbReference type="EC" id="5.6.2.3" evidence="16"/>
<protein>
    <recommendedName>
        <fullName evidence="16">ATP-dependent DNA helicase</fullName>
        <ecNumber evidence="16">5.6.2.3</ecNumber>
    </recommendedName>
</protein>
<evidence type="ECO:0000256" key="15">
    <source>
        <dbReference type="ARBA" id="ARBA00048954"/>
    </source>
</evidence>
<evidence type="ECO:0000256" key="8">
    <source>
        <dbReference type="ARBA" id="ARBA00022840"/>
    </source>
</evidence>
<dbReference type="GO" id="GO:0043139">
    <property type="term" value="F:5'-3' DNA helicase activity"/>
    <property type="evidence" value="ECO:0007669"/>
    <property type="project" value="UniProtKB-EC"/>
</dbReference>
<evidence type="ECO:0000256" key="1">
    <source>
        <dbReference type="ARBA" id="ARBA00001946"/>
    </source>
</evidence>
<keyword evidence="14" id="KW-0539">Nucleus</keyword>
<evidence type="ECO:0000256" key="14">
    <source>
        <dbReference type="ARBA" id="ARBA00023242"/>
    </source>
</evidence>
<keyword evidence="4 16" id="KW-0547">Nucleotide-binding</keyword>
<comment type="similarity">
    <text evidence="16">Belongs to the helicase family.</text>
</comment>
<keyword evidence="12 16" id="KW-0234">DNA repair</keyword>
<evidence type="ECO:0000256" key="5">
    <source>
        <dbReference type="ARBA" id="ARBA00022763"/>
    </source>
</evidence>
<sequence>MATKDEGEKLGVVETVALILLALVVVYCMLGGGYSATGLLRGWIGRRTVARAATAHYRQHLEAPAQAHSAAIVRSHLNPRSFSSHDNRLRSHNNRLRSHNNMLSAAVNRHKASNAAAKPLDQLFSSSPPPPPQQQSQKSSVLSTASRNSKSINGLKRTHSGLAKTFGTPASFDDATQPVVCAVPEVTDSEYFDADDFDDDFDLDDLIVEEPKAKKPAPKSSISKNSIQYPVLPKITAAQSSPFYPTLPRRQVHDSGTGNDSGYISGEHTQEQPATDNFGSSAPLPWSSSPTEHFNPPPNASSIRRFAYNSNNGPAAPRVPPTSAPVKTEPAAASKRRTLPWLKQEPTQSEQDMKTIPPSKRRVVDATPVQTSKKSALPWNTTASAIKEQKTSLREINKKKMKLNEPSDEVIQKAKSKSRKNAVARVFLSDEQQHVLDLISEKKKAVFFTGAAGTGKSVLLREIIATLRKKYLREPDRVAVTASTGLAACNIGGVTLHSFAGIGLGKEDVPELVKKIKRNQKAKHRWMRTKVLVVDEISMVDGDLFDKLEAIARQIRNNGRPFGGIQLVITGDFFQLPPVPDSGKIAKFAFDAATWSTSIEYTIGLHHVFRQKDPVFANMLNEMREGRMSAESIKAFHTLNRPLSEDAIDATELFPTRNEVENANQTKMSQLVGEIRTFEARDGGSITDKTFRDKLLANCMAPELITLKKGAQVMLIKNIDESLVNGSLGKIIGFMSEIQFDSYNNNEEAFIATQGGTLKDDDAIGGGRDKKKTARERIMDNLLGAIDVFMASKQPNGEIGGIGYWQTANGYTCIALRDAWSGSNRNATLLRDRLSTVEHHHKHFINEFNDDTLWWGNCLLDAYMTNPDPYYVDNAVKIWQHVRRSMLSPGQAKVRDMDMAGAVMWTTRPNEDQVNAISTGLFSELSARLVLLQKPGRETADMLDAAEKSFAWIERCRYRSNECIVLDTIKLKSQECVDWTFTYCTGQAIAAATAIFATLSFGQQGSQCNKSPHEYLSLACNMARKAICRNGWVEKDGILTEHGSYGKGNHEPWKNDDAVGFKSVLLRSLAKLLKVLRDTNQEPDLQHQLTEFIKKQFDSSQKNNTNGNNQYGPWWAGPMEMPTSHSQMAALDIMAAVHLVQN</sequence>
<dbReference type="SMART" id="SM00382">
    <property type="entry name" value="AAA"/>
    <property type="match status" value="1"/>
</dbReference>
<evidence type="ECO:0000256" key="7">
    <source>
        <dbReference type="ARBA" id="ARBA00022806"/>
    </source>
</evidence>
<dbReference type="InterPro" id="IPR005198">
    <property type="entry name" value="Glyco_hydro_76"/>
</dbReference>
<keyword evidence="8 16" id="KW-0067">ATP-binding</keyword>
<feature type="region of interest" description="Disordered" evidence="17">
    <location>
        <begin position="241"/>
        <end position="374"/>
    </location>
</feature>
<dbReference type="Proteomes" id="UP000308014">
    <property type="component" value="Unassembled WGS sequence"/>
</dbReference>
<dbReference type="InterPro" id="IPR051055">
    <property type="entry name" value="PIF1_helicase"/>
</dbReference>
<evidence type="ECO:0000256" key="11">
    <source>
        <dbReference type="ARBA" id="ARBA00023172"/>
    </source>
</evidence>
<evidence type="ECO:0000256" key="2">
    <source>
        <dbReference type="ARBA" id="ARBA00004173"/>
    </source>
</evidence>
<dbReference type="CDD" id="cd18037">
    <property type="entry name" value="DEXSc_Pif1_like"/>
    <property type="match status" value="1"/>
</dbReference>
<dbReference type="SUPFAM" id="SSF48208">
    <property type="entry name" value="Six-hairpin glycosidases"/>
    <property type="match status" value="1"/>
</dbReference>
<evidence type="ECO:0000256" key="18">
    <source>
        <dbReference type="SAM" id="Phobius"/>
    </source>
</evidence>
<dbReference type="Gene3D" id="1.50.10.20">
    <property type="match status" value="1"/>
</dbReference>
<keyword evidence="7 16" id="KW-0347">Helicase</keyword>
<keyword evidence="5 16" id="KW-0227">DNA damage</keyword>
<evidence type="ECO:0000256" key="4">
    <source>
        <dbReference type="ARBA" id="ARBA00022741"/>
    </source>
</evidence>
<comment type="catalytic activity">
    <reaction evidence="15 16">
        <text>ATP + H2O = ADP + phosphate + H(+)</text>
        <dbReference type="Rhea" id="RHEA:13065"/>
        <dbReference type="ChEBI" id="CHEBI:15377"/>
        <dbReference type="ChEBI" id="CHEBI:15378"/>
        <dbReference type="ChEBI" id="CHEBI:30616"/>
        <dbReference type="ChEBI" id="CHEBI:43474"/>
        <dbReference type="ChEBI" id="CHEBI:456216"/>
        <dbReference type="EC" id="5.6.2.3"/>
    </reaction>
</comment>
<evidence type="ECO:0000256" key="6">
    <source>
        <dbReference type="ARBA" id="ARBA00022801"/>
    </source>
</evidence>
<name>A0A4S8V6Z3_AURPU</name>
<evidence type="ECO:0000256" key="13">
    <source>
        <dbReference type="ARBA" id="ARBA00023235"/>
    </source>
</evidence>
<organism evidence="20 21">
    <name type="scientific">Aureobasidium pullulans</name>
    <name type="common">Black yeast</name>
    <name type="synonym">Pullularia pullulans</name>
    <dbReference type="NCBI Taxonomy" id="5580"/>
    <lineage>
        <taxon>Eukaryota</taxon>
        <taxon>Fungi</taxon>
        <taxon>Dikarya</taxon>
        <taxon>Ascomycota</taxon>
        <taxon>Pezizomycotina</taxon>
        <taxon>Dothideomycetes</taxon>
        <taxon>Dothideomycetidae</taxon>
        <taxon>Dothideales</taxon>
        <taxon>Saccotheciaceae</taxon>
        <taxon>Aureobasidium</taxon>
    </lineage>
</organism>
<dbReference type="Pfam" id="PF21530">
    <property type="entry name" value="Pif1_2B_dom"/>
    <property type="match status" value="1"/>
</dbReference>
<proteinExistence type="inferred from homology"/>
<dbReference type="Pfam" id="PF05970">
    <property type="entry name" value="PIF1"/>
    <property type="match status" value="1"/>
</dbReference>
<feature type="compositionally biased region" description="Polar residues" evidence="17">
    <location>
        <begin position="271"/>
        <end position="292"/>
    </location>
</feature>
<keyword evidence="11 16" id="KW-0233">DNA recombination</keyword>
<reference evidence="20 21" key="1">
    <citation type="submission" date="2018-10" db="EMBL/GenBank/DDBJ databases">
        <title>Fifty Aureobasidium pullulans genomes reveal a recombining polyextremotolerant generalist.</title>
        <authorList>
            <person name="Gostincar C."/>
            <person name="Turk M."/>
            <person name="Zajc J."/>
            <person name="Gunde-Cimerman N."/>
        </authorList>
    </citation>
    <scope>NUCLEOTIDE SEQUENCE [LARGE SCALE GENOMIC DNA]</scope>
    <source>
        <strain evidence="20 21">EXF-11318</strain>
    </source>
</reference>
<dbReference type="InterPro" id="IPR003593">
    <property type="entry name" value="AAA+_ATPase"/>
</dbReference>
<dbReference type="InterPro" id="IPR027417">
    <property type="entry name" value="P-loop_NTPase"/>
</dbReference>
<dbReference type="GO" id="GO:0016887">
    <property type="term" value="F:ATP hydrolysis activity"/>
    <property type="evidence" value="ECO:0007669"/>
    <property type="project" value="RHEA"/>
</dbReference>
<dbReference type="InterPro" id="IPR049163">
    <property type="entry name" value="Pif1-like_2B_dom"/>
</dbReference>
<dbReference type="AlphaFoldDB" id="A0A4S8V6Z3"/>
<keyword evidence="18" id="KW-1133">Transmembrane helix</keyword>
<dbReference type="GO" id="GO:0005975">
    <property type="term" value="P:carbohydrate metabolic process"/>
    <property type="evidence" value="ECO:0007669"/>
    <property type="project" value="InterPro"/>
</dbReference>
<dbReference type="InterPro" id="IPR008928">
    <property type="entry name" value="6-hairpin_glycosidase_sf"/>
</dbReference>
<evidence type="ECO:0000313" key="21">
    <source>
        <dbReference type="Proteomes" id="UP000308014"/>
    </source>
</evidence>
<evidence type="ECO:0000256" key="9">
    <source>
        <dbReference type="ARBA" id="ARBA00023125"/>
    </source>
</evidence>
<dbReference type="GO" id="GO:0005524">
    <property type="term" value="F:ATP binding"/>
    <property type="evidence" value="ECO:0007669"/>
    <property type="project" value="UniProtKB-KW"/>
</dbReference>
<dbReference type="PANTHER" id="PTHR47642">
    <property type="entry name" value="ATP-DEPENDENT DNA HELICASE"/>
    <property type="match status" value="1"/>
</dbReference>
<keyword evidence="18" id="KW-0812">Transmembrane</keyword>
<keyword evidence="9" id="KW-0238">DNA-binding</keyword>
<dbReference type="GO" id="GO:0006281">
    <property type="term" value="P:DNA repair"/>
    <property type="evidence" value="ECO:0007669"/>
    <property type="project" value="UniProtKB-KW"/>
</dbReference>
<dbReference type="GO" id="GO:0005739">
    <property type="term" value="C:mitochondrion"/>
    <property type="evidence" value="ECO:0007669"/>
    <property type="project" value="UniProtKB-SubCell"/>
</dbReference>
<keyword evidence="10" id="KW-0496">Mitochondrion</keyword>